<evidence type="ECO:0008006" key="4">
    <source>
        <dbReference type="Google" id="ProtNLM"/>
    </source>
</evidence>
<comment type="caution">
    <text evidence="2">The sequence shown here is derived from an EMBL/GenBank/DDBJ whole genome shotgun (WGS) entry which is preliminary data.</text>
</comment>
<reference evidence="2 3" key="1">
    <citation type="submission" date="2019-02" db="EMBL/GenBank/DDBJ databases">
        <title>Deep-cultivation of Planctomycetes and their phenomic and genomic characterization uncovers novel biology.</title>
        <authorList>
            <person name="Wiegand S."/>
            <person name="Jogler M."/>
            <person name="Boedeker C."/>
            <person name="Pinto D."/>
            <person name="Vollmers J."/>
            <person name="Rivas-Marin E."/>
            <person name="Kohn T."/>
            <person name="Peeters S.H."/>
            <person name="Heuer A."/>
            <person name="Rast P."/>
            <person name="Oberbeckmann S."/>
            <person name="Bunk B."/>
            <person name="Jeske O."/>
            <person name="Meyerdierks A."/>
            <person name="Storesund J.E."/>
            <person name="Kallscheuer N."/>
            <person name="Luecker S."/>
            <person name="Lage O.M."/>
            <person name="Pohl T."/>
            <person name="Merkel B.J."/>
            <person name="Hornburger P."/>
            <person name="Mueller R.-W."/>
            <person name="Bruemmer F."/>
            <person name="Labrenz M."/>
            <person name="Spormann A.M."/>
            <person name="Op Den Camp H."/>
            <person name="Overmann J."/>
            <person name="Amann R."/>
            <person name="Jetten M.S.M."/>
            <person name="Mascher T."/>
            <person name="Medema M.H."/>
            <person name="Devos D.P."/>
            <person name="Kaster A.-K."/>
            <person name="Ovreas L."/>
            <person name="Rohde M."/>
            <person name="Galperin M.Y."/>
            <person name="Jogler C."/>
        </authorList>
    </citation>
    <scope>NUCLEOTIDE SEQUENCE [LARGE SCALE GENOMIC DNA]</scope>
    <source>
        <strain evidence="2 3">Pla22</strain>
    </source>
</reference>
<gene>
    <name evidence="2" type="ORF">Pla22_18790</name>
</gene>
<name>A0A5C5WUG1_9BACT</name>
<sequence>MSSGWYYMCTGWLRKGRRVGPISEADLLLRIDQGKIVPETLLQSMKTKGKWVPMSSIGPAMNRWKKSHPGSEESA</sequence>
<organism evidence="2 3">
    <name type="scientific">Rubripirellula amarantea</name>
    <dbReference type="NCBI Taxonomy" id="2527999"/>
    <lineage>
        <taxon>Bacteria</taxon>
        <taxon>Pseudomonadati</taxon>
        <taxon>Planctomycetota</taxon>
        <taxon>Planctomycetia</taxon>
        <taxon>Pirellulales</taxon>
        <taxon>Pirellulaceae</taxon>
        <taxon>Rubripirellula</taxon>
    </lineage>
</organism>
<evidence type="ECO:0000256" key="1">
    <source>
        <dbReference type="SAM" id="MobiDB-lite"/>
    </source>
</evidence>
<dbReference type="EMBL" id="SJPI01000001">
    <property type="protein sequence ID" value="TWT54238.1"/>
    <property type="molecule type" value="Genomic_DNA"/>
</dbReference>
<feature type="region of interest" description="Disordered" evidence="1">
    <location>
        <begin position="53"/>
        <end position="75"/>
    </location>
</feature>
<protein>
    <recommendedName>
        <fullName evidence="4">GYF domain-containing protein</fullName>
    </recommendedName>
</protein>
<evidence type="ECO:0000313" key="3">
    <source>
        <dbReference type="Proteomes" id="UP000316598"/>
    </source>
</evidence>
<keyword evidence="3" id="KW-1185">Reference proteome</keyword>
<accession>A0A5C5WUG1</accession>
<dbReference type="AlphaFoldDB" id="A0A5C5WUG1"/>
<dbReference type="Proteomes" id="UP000316598">
    <property type="component" value="Unassembled WGS sequence"/>
</dbReference>
<proteinExistence type="predicted"/>
<evidence type="ECO:0000313" key="2">
    <source>
        <dbReference type="EMBL" id="TWT54238.1"/>
    </source>
</evidence>